<reference evidence="1" key="1">
    <citation type="submission" date="2025-08" db="UniProtKB">
        <authorList>
            <consortium name="Ensembl"/>
        </authorList>
    </citation>
    <scope>IDENTIFICATION</scope>
</reference>
<dbReference type="PANTHER" id="PTHR22796">
    <property type="entry name" value="URG4-RELATED"/>
    <property type="match status" value="1"/>
</dbReference>
<name>A0A8C4Y110_9SAUR</name>
<accession>A0A8C4Y110</accession>
<evidence type="ECO:0000313" key="1">
    <source>
        <dbReference type="Ensembl" id="ENSGEVP00005011017.1"/>
    </source>
</evidence>
<dbReference type="GeneTree" id="ENSGT00940000154393"/>
<evidence type="ECO:0000313" key="2">
    <source>
        <dbReference type="Proteomes" id="UP000694390"/>
    </source>
</evidence>
<dbReference type="Ensembl" id="ENSGEVT00005011539.1">
    <property type="protein sequence ID" value="ENSGEVP00005011017.1"/>
    <property type="gene ID" value="ENSGEVG00005007778.1"/>
</dbReference>
<sequence length="187" mass="21955">MPCLVFSLASEPDISLDVENILLQHFKQESNIAEKIKSSSHKNTFSVDISKHIVMKKTLHIFNKTLDNCDIKNIKQVTARIIQLVKMKIDMKEQQIMDYNQSYIHEIVNEIRREVDSAAKNSKYTFNNEYKIELSLYLCKMAAERFEDMHRAFKNANDPTVYLENKRDDFFKCFQISAKEQPPSQHC</sequence>
<dbReference type="OrthoDB" id="9205835at2759"/>
<reference evidence="1" key="2">
    <citation type="submission" date="2025-09" db="UniProtKB">
        <authorList>
            <consortium name="Ensembl"/>
        </authorList>
    </citation>
    <scope>IDENTIFICATION</scope>
</reference>
<dbReference type="PANTHER" id="PTHR22796:SF6">
    <property type="entry name" value="INTERFERON-INDUCED VERY LARGE GTPASE 1-RELATED"/>
    <property type="match status" value="1"/>
</dbReference>
<keyword evidence="2" id="KW-1185">Reference proteome</keyword>
<proteinExistence type="predicted"/>
<protein>
    <submittedName>
        <fullName evidence="1">Uncharacterized protein</fullName>
    </submittedName>
</protein>
<dbReference type="Proteomes" id="UP000694390">
    <property type="component" value="Unassembled WGS sequence"/>
</dbReference>
<organism evidence="1 2">
    <name type="scientific">Gopherus evgoodei</name>
    <name type="common">Goodes thornscrub tortoise</name>
    <dbReference type="NCBI Taxonomy" id="1825980"/>
    <lineage>
        <taxon>Eukaryota</taxon>
        <taxon>Metazoa</taxon>
        <taxon>Chordata</taxon>
        <taxon>Craniata</taxon>
        <taxon>Vertebrata</taxon>
        <taxon>Euteleostomi</taxon>
        <taxon>Archelosauria</taxon>
        <taxon>Testudinata</taxon>
        <taxon>Testudines</taxon>
        <taxon>Cryptodira</taxon>
        <taxon>Durocryptodira</taxon>
        <taxon>Testudinoidea</taxon>
        <taxon>Testudinidae</taxon>
        <taxon>Gopherus</taxon>
    </lineage>
</organism>
<dbReference type="AlphaFoldDB" id="A0A8C4Y110"/>